<gene>
    <name evidence="3" type="ORF">ADFLV_1158</name>
</gene>
<dbReference type="SUPFAM" id="SSF52540">
    <property type="entry name" value="P-loop containing nucleoside triphosphate hydrolases"/>
    <property type="match status" value="1"/>
</dbReference>
<evidence type="ECO:0000313" key="3">
    <source>
        <dbReference type="EMBL" id="QKF77191.1"/>
    </source>
</evidence>
<dbReference type="Proteomes" id="UP000503313">
    <property type="component" value="Chromosome"/>
</dbReference>
<feature type="coiled-coil region" evidence="1">
    <location>
        <begin position="646"/>
        <end position="677"/>
    </location>
</feature>
<keyword evidence="1" id="KW-0175">Coiled coil</keyword>
<dbReference type="EMBL" id="CP053835">
    <property type="protein sequence ID" value="QKF77191.1"/>
    <property type="molecule type" value="Genomic_DNA"/>
</dbReference>
<keyword evidence="4" id="KW-1185">Reference proteome</keyword>
<protein>
    <submittedName>
        <fullName evidence="3">YjgR domain-containing protein</fullName>
    </submittedName>
</protein>
<dbReference type="PANTHER" id="PTHR30121:SF6">
    <property type="entry name" value="SLR6007 PROTEIN"/>
    <property type="match status" value="1"/>
</dbReference>
<dbReference type="Gene3D" id="3.40.50.300">
    <property type="entry name" value="P-loop containing nucleotide triphosphate hydrolases"/>
    <property type="match status" value="2"/>
</dbReference>
<organism evidence="3 4">
    <name type="scientific">Arcobacter defluvii</name>
    <dbReference type="NCBI Taxonomy" id="873191"/>
    <lineage>
        <taxon>Bacteria</taxon>
        <taxon>Pseudomonadati</taxon>
        <taxon>Campylobacterota</taxon>
        <taxon>Epsilonproteobacteria</taxon>
        <taxon>Campylobacterales</taxon>
        <taxon>Arcobacteraceae</taxon>
        <taxon>Arcobacter</taxon>
    </lineage>
</organism>
<dbReference type="PANTHER" id="PTHR30121">
    <property type="entry name" value="UNCHARACTERIZED PROTEIN YJGR-RELATED"/>
    <property type="match status" value="1"/>
</dbReference>
<reference evidence="3 4" key="1">
    <citation type="submission" date="2020-05" db="EMBL/GenBank/DDBJ databases">
        <title>Complete genome sequencing of Campylobacter and Arcobacter type strains.</title>
        <authorList>
            <person name="Miller W.G."/>
            <person name="Yee E."/>
        </authorList>
    </citation>
    <scope>NUCLEOTIDE SEQUENCE [LARGE SCALE GENOMIC DNA]</scope>
    <source>
        <strain evidence="3 4">LMG 25694</strain>
    </source>
</reference>
<feature type="coiled-coil region" evidence="1">
    <location>
        <begin position="716"/>
        <end position="750"/>
    </location>
</feature>
<name>A0AAE7BFX6_9BACT</name>
<dbReference type="InterPro" id="IPR051162">
    <property type="entry name" value="T4SS_component"/>
</dbReference>
<evidence type="ECO:0000313" key="4">
    <source>
        <dbReference type="Proteomes" id="UP000503313"/>
    </source>
</evidence>
<evidence type="ECO:0000256" key="1">
    <source>
        <dbReference type="SAM" id="Coils"/>
    </source>
</evidence>
<dbReference type="InterPro" id="IPR027417">
    <property type="entry name" value="P-loop_NTPase"/>
</dbReference>
<dbReference type="AlphaFoldDB" id="A0AAE7BFX6"/>
<dbReference type="InterPro" id="IPR002789">
    <property type="entry name" value="HerA_central"/>
</dbReference>
<dbReference type="Pfam" id="PF01935">
    <property type="entry name" value="DUF87"/>
    <property type="match status" value="1"/>
</dbReference>
<proteinExistence type="predicted"/>
<dbReference type="KEGG" id="adz:ADFLV_1158"/>
<sequence>MDSTIDYEKLKLFYIGKQKVENSFVPLVYKNKDLLTHAAIIGMTGSGKTGLGISLLEEAAIDNIPSIIIDPKGDMTNLLLTFPNLQGSDFEPWIEEQDAQNNGQTLKEFAINTANLWKTGLENDFQNSSRIEKLKNSADFTIYTPGSDAGVQISILSSFKAPSKEVLEDNDLLISLVNSTVSSILSLIAEQNDSSSKESILISSIFMNYFTQSKDLTLEELITLIVTPPFAKIGIFDLETFFAQSERLKLALKLNTIIANPSFKTWIEGETLDISNLLYDENGKAKVSIFSIAHLNDSQRMFFVSLLLNQMVSWMRRQEGTTSLKALLYMDEIFGYFPPNANPPSKQPMLTLLKQARSFGIGIILSTQNPVDIDYKGLANIGTWFIGRLQTKQDKEKVIDGLSSANEGNLDKDEIMNLISSLEKRNFILKNINENGIKIFQTRWALSYLKGPIPKDGIKKLMSNKRTNSSSKKEEKNEDTITQINIEKGISKPIITSNLNEKYLYGSQNSAYYLQPYLICSCDIHYINSTKNIDLETTETCKIYLDEEMKNINFDEKEEVENSNFETKERPNSHYYELPTFIQSEKELKTIEKDFVDYIYRNSKLTLYKNDELKLTSKQNESLGDFKIRLQDRLNEKIDLEVEKLQTKFQKENDSIENKLSKLYEKLEREEQQATSTTTDTIISIGTSILGAFFGKSSTATTLGKVATSARGATKILKEKNDVKYVQNEINQLEEQRNSLKTMLENEIEKINSTNLSSNFPIEELFIKPKRSDIYNVKLELLWQEQL</sequence>
<evidence type="ECO:0000259" key="2">
    <source>
        <dbReference type="Pfam" id="PF01935"/>
    </source>
</evidence>
<feature type="domain" description="Helicase HerA central" evidence="2">
    <location>
        <begin position="28"/>
        <end position="222"/>
    </location>
</feature>
<dbReference type="RefSeq" id="WP_129011090.1">
    <property type="nucleotide sequence ID" value="NZ_CP053835.1"/>
</dbReference>
<accession>A0AAE7BFX6</accession>